<evidence type="ECO:0000313" key="2">
    <source>
        <dbReference type="EMBL" id="MBF9235940.1"/>
    </source>
</evidence>
<reference evidence="2 3" key="1">
    <citation type="submission" date="2020-11" db="EMBL/GenBank/DDBJ databases">
        <authorList>
            <person name="Kim M.K."/>
        </authorList>
    </citation>
    <scope>NUCLEOTIDE SEQUENCE [LARGE SCALE GENOMIC DNA]</scope>
    <source>
        <strain evidence="2 3">BT683</strain>
    </source>
</reference>
<evidence type="ECO:0000256" key="1">
    <source>
        <dbReference type="SAM" id="SignalP"/>
    </source>
</evidence>
<sequence length="195" mass="21701">MTSQYLLAGLLAVSSHSLACAQINAHQPSSEPPVTVTQAATYGAAYDSLMQRVVAIRNQSTARIAEFKAMQGSMGGLHRKIKAYAGSPQAAVSDDGTQSGAHLVTQKTIKHRFGIELEKVVHYDANNHVVLRERYENRRLTRLELFEYKAPLNSPVASWLFVRGDYLRHTNSPVSLAYKTTQQKRYYYSPRSAGE</sequence>
<protein>
    <submittedName>
        <fullName evidence="2">Uncharacterized protein</fullName>
    </submittedName>
</protein>
<feature type="chain" id="PRO_5046658460" evidence="1">
    <location>
        <begin position="22"/>
        <end position="195"/>
    </location>
</feature>
<comment type="caution">
    <text evidence="2">The sequence shown here is derived from an EMBL/GenBank/DDBJ whole genome shotgun (WGS) entry which is preliminary data.</text>
</comment>
<dbReference type="EMBL" id="JADQDQ010000001">
    <property type="protein sequence ID" value="MBF9235940.1"/>
    <property type="molecule type" value="Genomic_DNA"/>
</dbReference>
<accession>A0ABS0IDL0</accession>
<name>A0ABS0IDL0_9BACT</name>
<proteinExistence type="predicted"/>
<organism evidence="2 3">
    <name type="scientific">Hymenobacter jeongseonensis</name>
    <dbReference type="NCBI Taxonomy" id="2791027"/>
    <lineage>
        <taxon>Bacteria</taxon>
        <taxon>Pseudomonadati</taxon>
        <taxon>Bacteroidota</taxon>
        <taxon>Cytophagia</taxon>
        <taxon>Cytophagales</taxon>
        <taxon>Hymenobacteraceae</taxon>
        <taxon>Hymenobacter</taxon>
    </lineage>
</organism>
<dbReference type="RefSeq" id="WP_196280326.1">
    <property type="nucleotide sequence ID" value="NZ_JADQDQ010000001.1"/>
</dbReference>
<dbReference type="Proteomes" id="UP000597617">
    <property type="component" value="Unassembled WGS sequence"/>
</dbReference>
<keyword evidence="1" id="KW-0732">Signal</keyword>
<evidence type="ECO:0000313" key="3">
    <source>
        <dbReference type="Proteomes" id="UP000597617"/>
    </source>
</evidence>
<keyword evidence="3" id="KW-1185">Reference proteome</keyword>
<feature type="signal peptide" evidence="1">
    <location>
        <begin position="1"/>
        <end position="21"/>
    </location>
</feature>
<gene>
    <name evidence="2" type="ORF">I2I05_00890</name>
</gene>